<dbReference type="SMART" id="SM00388">
    <property type="entry name" value="HisKA"/>
    <property type="match status" value="1"/>
</dbReference>
<dbReference type="Gene3D" id="1.10.287.130">
    <property type="match status" value="1"/>
</dbReference>
<dbReference type="GO" id="GO:0005524">
    <property type="term" value="F:ATP binding"/>
    <property type="evidence" value="ECO:0007669"/>
    <property type="project" value="UniProtKB-KW"/>
</dbReference>
<keyword evidence="6" id="KW-0808">Transferase</keyword>
<evidence type="ECO:0000256" key="7">
    <source>
        <dbReference type="ARBA" id="ARBA00022692"/>
    </source>
</evidence>
<dbReference type="EC" id="2.7.13.3" evidence="3"/>
<evidence type="ECO:0000256" key="2">
    <source>
        <dbReference type="ARBA" id="ARBA00004651"/>
    </source>
</evidence>
<dbReference type="Gene3D" id="3.30.565.10">
    <property type="entry name" value="Histidine kinase-like ATPase, C-terminal domain"/>
    <property type="match status" value="1"/>
</dbReference>
<feature type="domain" description="Response regulatory" evidence="15">
    <location>
        <begin position="397"/>
        <end position="517"/>
    </location>
</feature>
<keyword evidence="8" id="KW-0547">Nucleotide-binding</keyword>
<evidence type="ECO:0000256" key="11">
    <source>
        <dbReference type="ARBA" id="ARBA00022989"/>
    </source>
</evidence>
<gene>
    <name evidence="16" type="ORF">C8N47_10566</name>
</gene>
<feature type="modified residue" description="4-aspartylphosphate" evidence="13">
    <location>
        <position position="446"/>
    </location>
</feature>
<dbReference type="OrthoDB" id="9796457at2"/>
<dbReference type="PANTHER" id="PTHR45339:SF3">
    <property type="entry name" value="HISTIDINE KINASE"/>
    <property type="match status" value="1"/>
</dbReference>
<feature type="domain" description="Histidine kinase" evidence="14">
    <location>
        <begin position="154"/>
        <end position="375"/>
    </location>
</feature>
<keyword evidence="5 13" id="KW-0597">Phosphoprotein</keyword>
<dbReference type="GO" id="GO:0005886">
    <property type="term" value="C:plasma membrane"/>
    <property type="evidence" value="ECO:0007669"/>
    <property type="project" value="UniProtKB-SubCell"/>
</dbReference>
<sequence length="522" mass="58775">MASDKHSPKILIVSDTMENTDHLRSVLIGRGYLPVWMNTSQASVLKSTREKFDLIIMDVEITDQNGIEISKKLHKAVQTPGVPLIFLTPAKYEDRLLHLFRPGEFDFVQKPFKYEELIIRLELHLALKRVQEELKASKEIAEKAASAKSLFLANMSHEIRTPLNGIVGMVDILRQTKLDKEQLEYLDIIEISSDTLLMIINDILDFSKIEAGQIKFEHIAFNIRDEIDNVKKLLAYKIKQSEFDFSVSVSDSVPVLIMGDPLRLKQILINLLNNAFKFTEKGFVRLQVSLEGISNNSYKVRFEIEDSGIGISEENQKKLFKTFTQADSSTTRKFGGTGLGLAICKRLTHLMKGEIGVESELGKGSLFWFTAVFDPVVSGKRPDSPKAFVLRPEICLNVLLAEDNDINAKVAMLCVKRLGHRVTLATNGLEAVQLYKKGGFDLILMDVHMPGLDGVEATQEIRRIEKQNGVETGIPIIAMTANKFSDEIKLFLKSGMNDHLGKPFKPTDLDTVIKRNLNFKEV</sequence>
<dbReference type="SMART" id="SM00387">
    <property type="entry name" value="HATPase_c"/>
    <property type="match status" value="1"/>
</dbReference>
<dbReference type="InterPro" id="IPR036890">
    <property type="entry name" value="HATPase_C_sf"/>
</dbReference>
<accession>A0A2T5C3A3</accession>
<dbReference type="AlphaFoldDB" id="A0A2T5C3A3"/>
<organism evidence="16 17">
    <name type="scientific">Mangrovibacterium marinum</name>
    <dbReference type="NCBI Taxonomy" id="1639118"/>
    <lineage>
        <taxon>Bacteria</taxon>
        <taxon>Pseudomonadati</taxon>
        <taxon>Bacteroidota</taxon>
        <taxon>Bacteroidia</taxon>
        <taxon>Marinilabiliales</taxon>
        <taxon>Prolixibacteraceae</taxon>
        <taxon>Mangrovibacterium</taxon>
    </lineage>
</organism>
<proteinExistence type="predicted"/>
<dbReference type="InterPro" id="IPR003594">
    <property type="entry name" value="HATPase_dom"/>
</dbReference>
<dbReference type="PANTHER" id="PTHR45339">
    <property type="entry name" value="HYBRID SIGNAL TRANSDUCTION HISTIDINE KINASE J"/>
    <property type="match status" value="1"/>
</dbReference>
<feature type="modified residue" description="4-aspartylphosphate" evidence="13">
    <location>
        <position position="58"/>
    </location>
</feature>
<evidence type="ECO:0000256" key="13">
    <source>
        <dbReference type="PROSITE-ProRule" id="PRU00169"/>
    </source>
</evidence>
<dbReference type="InterPro" id="IPR004358">
    <property type="entry name" value="Sig_transdc_His_kin-like_C"/>
</dbReference>
<keyword evidence="7" id="KW-0812">Transmembrane</keyword>
<evidence type="ECO:0000256" key="5">
    <source>
        <dbReference type="ARBA" id="ARBA00022553"/>
    </source>
</evidence>
<evidence type="ECO:0000259" key="14">
    <source>
        <dbReference type="PROSITE" id="PS50109"/>
    </source>
</evidence>
<dbReference type="PROSITE" id="PS50109">
    <property type="entry name" value="HIS_KIN"/>
    <property type="match status" value="1"/>
</dbReference>
<dbReference type="InterPro" id="IPR003661">
    <property type="entry name" value="HisK_dim/P_dom"/>
</dbReference>
<evidence type="ECO:0000259" key="15">
    <source>
        <dbReference type="PROSITE" id="PS50110"/>
    </source>
</evidence>
<comment type="caution">
    <text evidence="16">The sequence shown here is derived from an EMBL/GenBank/DDBJ whole genome shotgun (WGS) entry which is preliminary data.</text>
</comment>
<dbReference type="InterPro" id="IPR001789">
    <property type="entry name" value="Sig_transdc_resp-reg_receiver"/>
</dbReference>
<dbReference type="SUPFAM" id="SSF52172">
    <property type="entry name" value="CheY-like"/>
    <property type="match status" value="2"/>
</dbReference>
<protein>
    <recommendedName>
        <fullName evidence="3">histidine kinase</fullName>
        <ecNumber evidence="3">2.7.13.3</ecNumber>
    </recommendedName>
</protein>
<dbReference type="SUPFAM" id="SSF55874">
    <property type="entry name" value="ATPase domain of HSP90 chaperone/DNA topoisomerase II/histidine kinase"/>
    <property type="match status" value="1"/>
</dbReference>
<dbReference type="InterPro" id="IPR005467">
    <property type="entry name" value="His_kinase_dom"/>
</dbReference>
<dbReference type="PRINTS" id="PR00344">
    <property type="entry name" value="BCTRLSENSOR"/>
</dbReference>
<dbReference type="CDD" id="cd00082">
    <property type="entry name" value="HisKA"/>
    <property type="match status" value="1"/>
</dbReference>
<evidence type="ECO:0000313" key="16">
    <source>
        <dbReference type="EMBL" id="PTN09226.1"/>
    </source>
</evidence>
<evidence type="ECO:0000313" key="17">
    <source>
        <dbReference type="Proteomes" id="UP000243525"/>
    </source>
</evidence>
<dbReference type="SUPFAM" id="SSF47384">
    <property type="entry name" value="Homodimeric domain of signal transducing histidine kinase"/>
    <property type="match status" value="1"/>
</dbReference>
<keyword evidence="4" id="KW-1003">Cell membrane</keyword>
<comment type="catalytic activity">
    <reaction evidence="1">
        <text>ATP + protein L-histidine = ADP + protein N-phospho-L-histidine.</text>
        <dbReference type="EC" id="2.7.13.3"/>
    </reaction>
</comment>
<dbReference type="CDD" id="cd17546">
    <property type="entry name" value="REC_hyHK_CKI1_RcsC-like"/>
    <property type="match status" value="1"/>
</dbReference>
<dbReference type="GO" id="GO:0000155">
    <property type="term" value="F:phosphorelay sensor kinase activity"/>
    <property type="evidence" value="ECO:0007669"/>
    <property type="project" value="InterPro"/>
</dbReference>
<dbReference type="Pfam" id="PF00512">
    <property type="entry name" value="HisKA"/>
    <property type="match status" value="1"/>
</dbReference>
<feature type="domain" description="Response regulatory" evidence="15">
    <location>
        <begin position="9"/>
        <end position="125"/>
    </location>
</feature>
<dbReference type="CDD" id="cd16922">
    <property type="entry name" value="HATPase_EvgS-ArcB-TorS-like"/>
    <property type="match status" value="1"/>
</dbReference>
<dbReference type="FunFam" id="1.10.287.130:FF:000003">
    <property type="entry name" value="Histidine kinase"/>
    <property type="match status" value="1"/>
</dbReference>
<evidence type="ECO:0000256" key="4">
    <source>
        <dbReference type="ARBA" id="ARBA00022475"/>
    </source>
</evidence>
<evidence type="ECO:0000256" key="1">
    <source>
        <dbReference type="ARBA" id="ARBA00000085"/>
    </source>
</evidence>
<dbReference type="FunFam" id="3.30.565.10:FF:000010">
    <property type="entry name" value="Sensor histidine kinase RcsC"/>
    <property type="match status" value="1"/>
</dbReference>
<evidence type="ECO:0000256" key="8">
    <source>
        <dbReference type="ARBA" id="ARBA00022741"/>
    </source>
</evidence>
<evidence type="ECO:0000256" key="10">
    <source>
        <dbReference type="ARBA" id="ARBA00022840"/>
    </source>
</evidence>
<name>A0A2T5C3A3_9BACT</name>
<dbReference type="SMART" id="SM00448">
    <property type="entry name" value="REC"/>
    <property type="match status" value="2"/>
</dbReference>
<evidence type="ECO:0000256" key="6">
    <source>
        <dbReference type="ARBA" id="ARBA00022679"/>
    </source>
</evidence>
<dbReference type="PROSITE" id="PS50110">
    <property type="entry name" value="RESPONSE_REGULATORY"/>
    <property type="match status" value="2"/>
</dbReference>
<comment type="subcellular location">
    <subcellularLocation>
        <location evidence="2">Cell membrane</location>
        <topology evidence="2">Multi-pass membrane protein</topology>
    </subcellularLocation>
</comment>
<keyword evidence="11" id="KW-1133">Transmembrane helix</keyword>
<keyword evidence="10" id="KW-0067">ATP-binding</keyword>
<dbReference type="Gene3D" id="3.40.50.2300">
    <property type="match status" value="2"/>
</dbReference>
<keyword evidence="9 16" id="KW-0418">Kinase</keyword>
<keyword evidence="12" id="KW-0472">Membrane</keyword>
<keyword evidence="17" id="KW-1185">Reference proteome</keyword>
<dbReference type="Pfam" id="PF02518">
    <property type="entry name" value="HATPase_c"/>
    <property type="match status" value="1"/>
</dbReference>
<dbReference type="EMBL" id="QAAD01000005">
    <property type="protein sequence ID" value="PTN09226.1"/>
    <property type="molecule type" value="Genomic_DNA"/>
</dbReference>
<evidence type="ECO:0000256" key="9">
    <source>
        <dbReference type="ARBA" id="ARBA00022777"/>
    </source>
</evidence>
<dbReference type="InterPro" id="IPR036097">
    <property type="entry name" value="HisK_dim/P_sf"/>
</dbReference>
<dbReference type="Pfam" id="PF00072">
    <property type="entry name" value="Response_reg"/>
    <property type="match status" value="2"/>
</dbReference>
<dbReference type="InterPro" id="IPR011006">
    <property type="entry name" value="CheY-like_superfamily"/>
</dbReference>
<dbReference type="Proteomes" id="UP000243525">
    <property type="component" value="Unassembled WGS sequence"/>
</dbReference>
<evidence type="ECO:0000256" key="3">
    <source>
        <dbReference type="ARBA" id="ARBA00012438"/>
    </source>
</evidence>
<reference evidence="16 17" key="1">
    <citation type="submission" date="2018-04" db="EMBL/GenBank/DDBJ databases">
        <title>Genomic Encyclopedia of Archaeal and Bacterial Type Strains, Phase II (KMG-II): from individual species to whole genera.</title>
        <authorList>
            <person name="Goeker M."/>
        </authorList>
    </citation>
    <scope>NUCLEOTIDE SEQUENCE [LARGE SCALE GENOMIC DNA]</scope>
    <source>
        <strain evidence="16 17">DSM 28823</strain>
    </source>
</reference>
<dbReference type="RefSeq" id="WP_107821635.1">
    <property type="nucleotide sequence ID" value="NZ_OY782574.1"/>
</dbReference>
<evidence type="ECO:0000256" key="12">
    <source>
        <dbReference type="ARBA" id="ARBA00023136"/>
    </source>
</evidence>